<feature type="compositionally biased region" description="Basic and acidic residues" evidence="1">
    <location>
        <begin position="1"/>
        <end position="19"/>
    </location>
</feature>
<gene>
    <name evidence="2" type="ORF">KC19_10G037900</name>
</gene>
<proteinExistence type="predicted"/>
<sequence>MGRGACEHVSSHGEDELRRGRGRGSQRGVHVGPHGWGGGASMMGGVEERRGEGCAIGVTEGILQCSGVECRWRWWGGAWCGVFGGAVAAAPPRRGPCASGAIAVPRNPNPNIYEFGGFGRWVCRGGVDGSRGGPTWRGESEVAGGGGVGPGGRVGWNWHALGQ</sequence>
<keyword evidence="3" id="KW-1185">Reference proteome</keyword>
<feature type="region of interest" description="Disordered" evidence="1">
    <location>
        <begin position="1"/>
        <end position="44"/>
    </location>
</feature>
<dbReference type="Proteomes" id="UP000822688">
    <property type="component" value="Chromosome 10"/>
</dbReference>
<dbReference type="EMBL" id="CM026431">
    <property type="protein sequence ID" value="KAG0558562.1"/>
    <property type="molecule type" value="Genomic_DNA"/>
</dbReference>
<protein>
    <submittedName>
        <fullName evidence="2">Uncharacterized protein</fullName>
    </submittedName>
</protein>
<organism evidence="2 3">
    <name type="scientific">Ceratodon purpureus</name>
    <name type="common">Fire moss</name>
    <name type="synonym">Dicranum purpureum</name>
    <dbReference type="NCBI Taxonomy" id="3225"/>
    <lineage>
        <taxon>Eukaryota</taxon>
        <taxon>Viridiplantae</taxon>
        <taxon>Streptophyta</taxon>
        <taxon>Embryophyta</taxon>
        <taxon>Bryophyta</taxon>
        <taxon>Bryophytina</taxon>
        <taxon>Bryopsida</taxon>
        <taxon>Dicranidae</taxon>
        <taxon>Pseudoditrichales</taxon>
        <taxon>Ditrichaceae</taxon>
        <taxon>Ceratodon</taxon>
    </lineage>
</organism>
<accession>A0A8T0GNF8</accession>
<dbReference type="AlphaFoldDB" id="A0A8T0GNF8"/>
<reference evidence="2" key="1">
    <citation type="submission" date="2020-06" db="EMBL/GenBank/DDBJ databases">
        <title>WGS assembly of Ceratodon purpureus strain R40.</title>
        <authorList>
            <person name="Carey S.B."/>
            <person name="Jenkins J."/>
            <person name="Shu S."/>
            <person name="Lovell J.T."/>
            <person name="Sreedasyam A."/>
            <person name="Maumus F."/>
            <person name="Tiley G.P."/>
            <person name="Fernandez-Pozo N."/>
            <person name="Barry K."/>
            <person name="Chen C."/>
            <person name="Wang M."/>
            <person name="Lipzen A."/>
            <person name="Daum C."/>
            <person name="Saski C.A."/>
            <person name="Payton A.C."/>
            <person name="Mcbreen J.C."/>
            <person name="Conrad R.E."/>
            <person name="Kollar L.M."/>
            <person name="Olsson S."/>
            <person name="Huttunen S."/>
            <person name="Landis J.B."/>
            <person name="Wickett N.J."/>
            <person name="Johnson M.G."/>
            <person name="Rensing S.A."/>
            <person name="Grimwood J."/>
            <person name="Schmutz J."/>
            <person name="Mcdaniel S.F."/>
        </authorList>
    </citation>
    <scope>NUCLEOTIDE SEQUENCE</scope>
    <source>
        <strain evidence="2">R40</strain>
    </source>
</reference>
<comment type="caution">
    <text evidence="2">The sequence shown here is derived from an EMBL/GenBank/DDBJ whole genome shotgun (WGS) entry which is preliminary data.</text>
</comment>
<name>A0A8T0GNF8_CERPU</name>
<evidence type="ECO:0000313" key="3">
    <source>
        <dbReference type="Proteomes" id="UP000822688"/>
    </source>
</evidence>
<evidence type="ECO:0000256" key="1">
    <source>
        <dbReference type="SAM" id="MobiDB-lite"/>
    </source>
</evidence>
<evidence type="ECO:0000313" key="2">
    <source>
        <dbReference type="EMBL" id="KAG0558562.1"/>
    </source>
</evidence>